<feature type="region of interest" description="Disordered" evidence="2">
    <location>
        <begin position="2426"/>
        <end position="2454"/>
    </location>
</feature>
<feature type="compositionally biased region" description="Polar residues" evidence="2">
    <location>
        <begin position="939"/>
        <end position="951"/>
    </location>
</feature>
<feature type="compositionally biased region" description="Pro residues" evidence="2">
    <location>
        <begin position="428"/>
        <end position="440"/>
    </location>
</feature>
<dbReference type="Gene3D" id="1.20.5.190">
    <property type="match status" value="2"/>
</dbReference>
<dbReference type="InterPro" id="IPR000048">
    <property type="entry name" value="IQ_motif_EF-hand-BS"/>
</dbReference>
<feature type="region of interest" description="Disordered" evidence="2">
    <location>
        <begin position="1"/>
        <end position="27"/>
    </location>
</feature>
<reference evidence="4" key="1">
    <citation type="submission" date="2025-08" db="UniProtKB">
        <authorList>
            <consortium name="RefSeq"/>
        </authorList>
    </citation>
    <scope>IDENTIFICATION</scope>
</reference>
<dbReference type="PANTHER" id="PTHR22590:SF2">
    <property type="entry name" value="IQ DOMAIN-CONTAINING PROTEIN N"/>
    <property type="match status" value="1"/>
</dbReference>
<feature type="region of interest" description="Disordered" evidence="2">
    <location>
        <begin position="2274"/>
        <end position="2413"/>
    </location>
</feature>
<feature type="region of interest" description="Disordered" evidence="2">
    <location>
        <begin position="94"/>
        <end position="115"/>
    </location>
</feature>
<evidence type="ECO:0000313" key="4">
    <source>
        <dbReference type="RefSeq" id="XP_060037399.1"/>
    </source>
</evidence>
<feature type="compositionally biased region" description="Pro residues" evidence="2">
    <location>
        <begin position="2430"/>
        <end position="2446"/>
    </location>
</feature>
<keyword evidence="3" id="KW-1185">Reference proteome</keyword>
<feature type="compositionally biased region" description="Acidic residues" evidence="2">
    <location>
        <begin position="1"/>
        <end position="10"/>
    </location>
</feature>
<dbReference type="PROSITE" id="PS50096">
    <property type="entry name" value="IQ"/>
    <property type="match status" value="5"/>
</dbReference>
<dbReference type="PANTHER" id="PTHR22590">
    <property type="entry name" value="MYOSIN MOTOR DOMAIN-CONTAINING PROTEIN"/>
    <property type="match status" value="1"/>
</dbReference>
<feature type="region of interest" description="Disordered" evidence="2">
    <location>
        <begin position="1995"/>
        <end position="2035"/>
    </location>
</feature>
<dbReference type="Proteomes" id="UP001652624">
    <property type="component" value="Chromosome 23"/>
</dbReference>
<proteinExistence type="predicted"/>
<evidence type="ECO:0000256" key="2">
    <source>
        <dbReference type="SAM" id="MobiDB-lite"/>
    </source>
</evidence>
<feature type="region of interest" description="Disordered" evidence="2">
    <location>
        <begin position="994"/>
        <end position="1059"/>
    </location>
</feature>
<feature type="region of interest" description="Disordered" evidence="2">
    <location>
        <begin position="2211"/>
        <end position="2232"/>
    </location>
</feature>
<dbReference type="SUPFAM" id="SSF52540">
    <property type="entry name" value="P-loop containing nucleoside triphosphate hydrolases"/>
    <property type="match status" value="1"/>
</dbReference>
<sequence length="2683" mass="274275">MQPVTPEEEQSGPPRAQLPGGDGQGAAAGIPRLRALVESRAFKNILVDEVDILQARAATLIQTSWRRHRLREKLRSQVLTARAVHEAWRRLSHKRLQRRARAGASPDAGLPDRDIPYHAPRLVRFRAPDDAPVRSTSNPGPAGHPGKPGLIGAPVNPGSPGQPANSRPMGLSGNSGPPVAPGNPETAGHPRSPGLTGAPVNPGPPGHSANARPAGHPAAMPPSPGHSVNPGSPGQPANLRPVGLSGNPVPLEAPGNPGPAGHPANLRLTGAPVNPGPPGHPTNSRPPGHPANPRPMGLSGNPEPPAAPGNPAPRLMAHKETQCPSEDTLPPASGRPCLLSRLVRGVPAPAEGDATRIRTGNPKCPRAPASSPRSLEGHRAAPQACPAGPAAPRTCPPPAASRTPPRQPATPRGALPTCLTALLSRSPPASPPARPAPAPAPATTASRTALPACLASLLSRAPGVRAPGVPAAACTAPACPRPARTPAPGAARPRRPAVTVTTASLQHTCRTVTLTAAPASSPPARLASAFGRTPNQLRSMAAVLRALCVPGPADPLKSQPAGPARPRAPPPGRTLQPPAGRPKSSAPGSAARPPADAERPRTLGQKATAAPPATSAETPVGAAVAAVAGVAATPSCSRTHSPHPLSSLSQRLQPRPATPRGPCATAPEDPARPLRALTPPAVRPACSVESWGDGAPPPPGPGGLDELDLRALLARVLAPAVLSRPRSWAELGRAVQGRLLDSLCRALSADERAALGQALCQGELGAVLGPAAPPALALLAAPLDLQLFRGGPLAALGTALCPAKAPLAQVSARVCWRGGPGARGDAALLLGSPCRPPPSLGVSFPGGPGLHPALRPALDRSLRPSLHLVLNPALDLAGSGHGHASLFCGAGPRAMGWDLGPLPAPVHPTAWPSPTPWKPLMANGSGPSAHQPPEPHRPATNTHRPQATGRVTRSPWAGRGALGGGAGTPAYPYTPVASGGIPCSCQGPWPMGVSSGGGCCSSAPKNPHRVSVRPKTPQPRRPSEHRRAPRKGPPSPAQHASKTSQGPPPPPGPLWTLNTRVDPSLLQAPHARWVPPATADPRCAQRAPRERERRRGRGGRTGPESVDSTSQASTDSGPARSSGLSSCSLSTASEEAWAGGLRGALLAAQALGGTLGGEDPSADSLASHLLPVLAKSSESNLVALSVRWGPREQPDMSLGPDHWPLGWTRGAPRAPCKASVQRSLSLSSLMPLEPPRPPGTPGLWHPGVQPLAAPFHLPFSPLKMTPSFSEPTMFSVGSPTSCQLSGASGGVPSFSPSQTWVASGGVPMLGQPPVSFGVTSCLPQPPMTFGVTPSMTQLPMAFEVTPSLAQPSVATEVTPIQAQPSMANTGSPSLVQPAAPIQAPPSLASTGMPSLAQPPMTFGVASMHTQSCKTSVVSPSVPHPHMLSGVTPTQAPSFKTDLVTPYQKRPSVTFEVTSIQGPSPKVNMAAPTTAPSSETNMAAPISVPSSKVNMTVPIPVPLSEINMEAPTPAPSSETNMAVAIPAPSSKVNMAVAIPAPSSKVNMAAPIPAPSSKVNMAAPIPAPSSETNMAAPIPAPSSKVNMAVPIPAPSSKVNMAAPIPDPSSKVNMAAPIPALSPNVNMTAHIPVPLSETNMAAPTPAPSSETNMAAPIPDPWSKVNTVAPIPSPSSKVNMAAPVPAPSSETNMAAPTPAPSSKVNMAVPIPAPSSKVNMAVPIPAPSSKVNMAAPIPAPSSETNMAAPIPALSSKVNLVTPSQAQSAVTYGVTPIQAPSSKTSMLTPSLVQPSRTHEKPSVHAQATVPLRVTPSPAQHQVASFLSPVAHGRTPSLTQPSVASGLFPGRAYPPLPPRVTPSPTQMPVPSEGTPAPACSMVASQVASSLFSTLTLGSVSSGTPGRGPRAWPAPEPPATLGPPTFTVDVCYSRPCLPAVRSVAGELSQASVGVPSRVAPPSTGLAPNPQAPHLSQQSRGLYQLSGEIGKPPDAMEMLAPGWQRAQGPRDTPRLPSPPPCRVPATQDSPQPEPQTPLPCAGNTWASVPRGLSLSTSEVSLAGSSPSWEPPDPVPPVIRDISQKLSSESVIRVITGVARGLPPPYPDPEKGAVRGGRGQPPGSRRAAGVVSAAPMPCPPVSRGPSRVPPHSVVSAMVADLLAGTLSQSPSPGSLLVGITPRPFPGSPVMAGGPLCGPPGSPQAPASRVPCCGWGAQARGKLGSPEEHPCLEPSASGLSGSPPVLEATPWVFPSPLDDSSPFPAHDWPLPPRQGPLLEELALQPGAPGSARRPSLTPWQSTPPVSGGPGAQPGSGKSPPAPSGPPLHRQKLMVPAGPRPPRIPSTFCQGPGGPSAPQHAPESPPHPRDFSAPPQPSPARPLSPESHGQMPACPRGPPCPRPGSPSAPRGSPLPTARAPESWQEPLGRRKSFRFMHGACPLRPPATTPQAPRCPPPPRRPRQPSSLTLAVPQEPAAPELQEELVLQAAVTIQAGARGFLVRRTVRVWHQWALVIQAAWRGHRVRSALGRQVRAAVTIQAGWRGFSARRLSPASPSPPAPVAHRCFLACAPSACGLCRALSPAPGGAPSVVLLVGASPRTCHTCGQTLPTRVVQGRGRGGAPRAPRPAHPAPSPHAAATVIQAAWRGFAARRQLQEEDGAARRLQATWRGARTRLALNTEALLQARPWDGLWPGV</sequence>
<name>A0ABM3WLF1_ERIEU</name>
<feature type="compositionally biased region" description="Low complexity" evidence="2">
    <location>
        <begin position="400"/>
        <end position="427"/>
    </location>
</feature>
<dbReference type="CDD" id="cd23767">
    <property type="entry name" value="IQCD"/>
    <property type="match status" value="4"/>
</dbReference>
<feature type="compositionally biased region" description="Low complexity" evidence="2">
    <location>
        <begin position="253"/>
        <end position="265"/>
    </location>
</feature>
<keyword evidence="1" id="KW-0677">Repeat</keyword>
<feature type="compositionally biased region" description="Low complexity" evidence="2">
    <location>
        <begin position="607"/>
        <end position="618"/>
    </location>
</feature>
<dbReference type="InterPro" id="IPR052318">
    <property type="entry name" value="CellDiv_DevSignal_Domain"/>
</dbReference>
<feature type="region of interest" description="Disordered" evidence="2">
    <location>
        <begin position="2600"/>
        <end position="2622"/>
    </location>
</feature>
<organism evidence="3 4">
    <name type="scientific">Erinaceus europaeus</name>
    <name type="common">Western European hedgehog</name>
    <dbReference type="NCBI Taxonomy" id="9365"/>
    <lineage>
        <taxon>Eukaryota</taxon>
        <taxon>Metazoa</taxon>
        <taxon>Chordata</taxon>
        <taxon>Craniata</taxon>
        <taxon>Vertebrata</taxon>
        <taxon>Euteleostomi</taxon>
        <taxon>Mammalia</taxon>
        <taxon>Eutheria</taxon>
        <taxon>Laurasiatheria</taxon>
        <taxon>Eulipotyphla</taxon>
        <taxon>Erinaceidae</taxon>
        <taxon>Erinaceinae</taxon>
        <taxon>Erinaceus</taxon>
    </lineage>
</organism>
<feature type="compositionally biased region" description="Low complexity" evidence="2">
    <location>
        <begin position="577"/>
        <end position="594"/>
    </location>
</feature>
<feature type="region of interest" description="Disordered" evidence="2">
    <location>
        <begin position="1939"/>
        <end position="1969"/>
    </location>
</feature>
<evidence type="ECO:0000313" key="3">
    <source>
        <dbReference type="Proteomes" id="UP001652624"/>
    </source>
</evidence>
<dbReference type="RefSeq" id="XP_060037399.1">
    <property type="nucleotide sequence ID" value="XM_060181416.1"/>
</dbReference>
<feature type="compositionally biased region" description="Polar residues" evidence="2">
    <location>
        <begin position="1106"/>
        <end position="1115"/>
    </location>
</feature>
<dbReference type="SMART" id="SM00015">
    <property type="entry name" value="IQ"/>
    <property type="match status" value="6"/>
</dbReference>
<dbReference type="InterPro" id="IPR027417">
    <property type="entry name" value="P-loop_NTPase"/>
</dbReference>
<evidence type="ECO:0000256" key="1">
    <source>
        <dbReference type="ARBA" id="ARBA00022737"/>
    </source>
</evidence>
<feature type="region of interest" description="Disordered" evidence="2">
    <location>
        <begin position="349"/>
        <end position="444"/>
    </location>
</feature>
<feature type="compositionally biased region" description="Low complexity" evidence="2">
    <location>
        <begin position="380"/>
        <end position="393"/>
    </location>
</feature>
<protein>
    <submittedName>
        <fullName evidence="4">IQ domain-containing protein N</fullName>
    </submittedName>
</protein>
<feature type="region of interest" description="Disordered" evidence="2">
    <location>
        <begin position="1071"/>
        <end position="1127"/>
    </location>
</feature>
<feature type="compositionally biased region" description="Polar residues" evidence="2">
    <location>
        <begin position="634"/>
        <end position="652"/>
    </location>
</feature>
<dbReference type="GeneID" id="132535507"/>
<feature type="region of interest" description="Disordered" evidence="2">
    <location>
        <begin position="127"/>
        <end position="316"/>
    </location>
</feature>
<feature type="region of interest" description="Disordered" evidence="2">
    <location>
        <begin position="913"/>
        <end position="961"/>
    </location>
</feature>
<feature type="region of interest" description="Disordered" evidence="2">
    <location>
        <begin position="2092"/>
        <end position="2121"/>
    </location>
</feature>
<feature type="compositionally biased region" description="Pro residues" evidence="2">
    <location>
        <begin position="302"/>
        <end position="311"/>
    </location>
</feature>
<accession>A0ABM3WLF1</accession>
<feature type="compositionally biased region" description="Pro residues" evidence="2">
    <location>
        <begin position="2383"/>
        <end position="2394"/>
    </location>
</feature>
<feature type="region of interest" description="Disordered" evidence="2">
    <location>
        <begin position="634"/>
        <end position="676"/>
    </location>
</feature>
<gene>
    <name evidence="4" type="primary">IQCN</name>
</gene>
<dbReference type="Pfam" id="PF00612">
    <property type="entry name" value="IQ"/>
    <property type="match status" value="5"/>
</dbReference>
<feature type="compositionally biased region" description="Pro residues" evidence="2">
    <location>
        <begin position="2612"/>
        <end position="2621"/>
    </location>
</feature>
<feature type="compositionally biased region" description="Low complexity" evidence="2">
    <location>
        <begin position="1116"/>
        <end position="1127"/>
    </location>
</feature>
<feature type="region of interest" description="Disordered" evidence="2">
    <location>
        <begin position="553"/>
        <end position="618"/>
    </location>
</feature>